<gene>
    <name evidence="3" type="ORF">DB31_7991</name>
</gene>
<dbReference type="PATRIC" id="fig|394096.3.peg.4032"/>
<reference evidence="3 4" key="1">
    <citation type="submission" date="2014-04" db="EMBL/GenBank/DDBJ databases">
        <title>Genome assembly of Hyalangium minutum DSM 14724.</title>
        <authorList>
            <person name="Sharma G."/>
            <person name="Subramanian S."/>
        </authorList>
    </citation>
    <scope>NUCLEOTIDE SEQUENCE [LARGE SCALE GENOMIC DNA]</scope>
    <source>
        <strain evidence="3 4">DSM 14724</strain>
    </source>
</reference>
<dbReference type="AlphaFoldDB" id="A0A085WM41"/>
<feature type="region of interest" description="Disordered" evidence="1">
    <location>
        <begin position="1"/>
        <end position="22"/>
    </location>
</feature>
<feature type="domain" description="eCIS core" evidence="2">
    <location>
        <begin position="78"/>
        <end position="118"/>
    </location>
</feature>
<name>A0A085WM41_9BACT</name>
<dbReference type="Proteomes" id="UP000028725">
    <property type="component" value="Unassembled WGS sequence"/>
</dbReference>
<proteinExistence type="predicted"/>
<protein>
    <recommendedName>
        <fullName evidence="2">eCIS core domain-containing protein</fullName>
    </recommendedName>
</protein>
<keyword evidence="4" id="KW-1185">Reference proteome</keyword>
<evidence type="ECO:0000259" key="2">
    <source>
        <dbReference type="Pfam" id="PF13699"/>
    </source>
</evidence>
<comment type="caution">
    <text evidence="3">The sequence shown here is derived from an EMBL/GenBank/DDBJ whole genome shotgun (WGS) entry which is preliminary data.</text>
</comment>
<sequence length="213" mass="23162">MGAKIEPESQVPPPEGASPASSYLHLVSAATSSAQKIPDKRKLSEAELVASRKVFGAGLKYEAVSVEKMGSFTELLNGSRAYTLGNTINLPGKAHAYPHQYTSVIIHELVHVWQYQHGGWGYVPSAVKAQFFGDGYDFAKALREGKPWAKMNPEQQGQMIQDAYRSAYFETSGSRFGVLNNKGAVVRPGARPPDGFTDYTQALLDALAVLQKT</sequence>
<evidence type="ECO:0000313" key="4">
    <source>
        <dbReference type="Proteomes" id="UP000028725"/>
    </source>
</evidence>
<accession>A0A085WM41</accession>
<organism evidence="3 4">
    <name type="scientific">Hyalangium minutum</name>
    <dbReference type="NCBI Taxonomy" id="394096"/>
    <lineage>
        <taxon>Bacteria</taxon>
        <taxon>Pseudomonadati</taxon>
        <taxon>Myxococcota</taxon>
        <taxon>Myxococcia</taxon>
        <taxon>Myxococcales</taxon>
        <taxon>Cystobacterineae</taxon>
        <taxon>Archangiaceae</taxon>
        <taxon>Hyalangium</taxon>
    </lineage>
</organism>
<evidence type="ECO:0000256" key="1">
    <source>
        <dbReference type="SAM" id="MobiDB-lite"/>
    </source>
</evidence>
<evidence type="ECO:0000313" key="3">
    <source>
        <dbReference type="EMBL" id="KFE68754.1"/>
    </source>
</evidence>
<dbReference type="InterPro" id="IPR025295">
    <property type="entry name" value="eCIS_core_dom"/>
</dbReference>
<dbReference type="EMBL" id="JMCB01000006">
    <property type="protein sequence ID" value="KFE68754.1"/>
    <property type="molecule type" value="Genomic_DNA"/>
</dbReference>
<dbReference type="OrthoDB" id="8686772at2"/>
<dbReference type="Pfam" id="PF13699">
    <property type="entry name" value="eCIS_core"/>
    <property type="match status" value="1"/>
</dbReference>
<dbReference type="RefSeq" id="WP_052420099.1">
    <property type="nucleotide sequence ID" value="NZ_JMCB01000006.1"/>
</dbReference>
<dbReference type="STRING" id="394096.DB31_7991"/>